<reference evidence="11 12" key="1">
    <citation type="submission" date="2024-04" db="EMBL/GenBank/DDBJ databases">
        <authorList>
            <person name="Waldvogel A.-M."/>
            <person name="Schoenle A."/>
        </authorList>
    </citation>
    <scope>NUCLEOTIDE SEQUENCE [LARGE SCALE GENOMIC DNA]</scope>
</reference>
<dbReference type="PANTHER" id="PTHR31586">
    <property type="entry name" value="CYTOCHROME C OXIDASE PROTEIN 20"/>
    <property type="match status" value="1"/>
</dbReference>
<feature type="region of interest" description="Disordered" evidence="9">
    <location>
        <begin position="111"/>
        <end position="130"/>
    </location>
</feature>
<comment type="similarity">
    <text evidence="2">Belongs to the COX20 family.</text>
</comment>
<keyword evidence="12" id="KW-1185">Reference proteome</keyword>
<evidence type="ECO:0000256" key="1">
    <source>
        <dbReference type="ARBA" id="ARBA00004273"/>
    </source>
</evidence>
<dbReference type="AlphaFoldDB" id="A0AAV2JKH4"/>
<name>A0AAV2JKH4_KNICA</name>
<evidence type="ECO:0000256" key="8">
    <source>
        <dbReference type="ARBA" id="ARBA00023136"/>
    </source>
</evidence>
<dbReference type="GO" id="GO:0033617">
    <property type="term" value="P:mitochondrial respiratory chain complex IV assembly"/>
    <property type="evidence" value="ECO:0007669"/>
    <property type="project" value="InterPro"/>
</dbReference>
<feature type="transmembrane region" description="Helical" evidence="10">
    <location>
        <begin position="42"/>
        <end position="60"/>
    </location>
</feature>
<organism evidence="11 12">
    <name type="scientific">Knipowitschia caucasica</name>
    <name type="common">Caucasian dwarf goby</name>
    <name type="synonym">Pomatoschistus caucasicus</name>
    <dbReference type="NCBI Taxonomy" id="637954"/>
    <lineage>
        <taxon>Eukaryota</taxon>
        <taxon>Metazoa</taxon>
        <taxon>Chordata</taxon>
        <taxon>Craniata</taxon>
        <taxon>Vertebrata</taxon>
        <taxon>Euteleostomi</taxon>
        <taxon>Actinopterygii</taxon>
        <taxon>Neopterygii</taxon>
        <taxon>Teleostei</taxon>
        <taxon>Neoteleostei</taxon>
        <taxon>Acanthomorphata</taxon>
        <taxon>Gobiaria</taxon>
        <taxon>Gobiiformes</taxon>
        <taxon>Gobioidei</taxon>
        <taxon>Gobiidae</taxon>
        <taxon>Gobiinae</taxon>
        <taxon>Knipowitschia</taxon>
    </lineage>
</organism>
<dbReference type="PANTHER" id="PTHR31586:SF1">
    <property type="entry name" value="CYTOCHROME C OXIDASE ASSEMBLY PROTEIN COX20, MITOCHONDRIAL"/>
    <property type="match status" value="1"/>
</dbReference>
<keyword evidence="6 10" id="KW-1133">Transmembrane helix</keyword>
<dbReference type="EMBL" id="OZ035835">
    <property type="protein sequence ID" value="CAL1577233.1"/>
    <property type="molecule type" value="Genomic_DNA"/>
</dbReference>
<sequence>MSRQDPGQAQGPDPGMDQDTEQKGFRLLGILDVQSVPCARESVLYGAGGGLALGLLHFLSTSRVRRSYDVGFAGFFITTLGSWFYCRLNSAKLRAQERVFKQGVRNKVLYQGTSIDPTTEPTQRSPPSAS</sequence>
<comment type="subcellular location">
    <subcellularLocation>
        <location evidence="1">Mitochondrion inner membrane</location>
    </subcellularLocation>
</comment>
<evidence type="ECO:0000256" key="5">
    <source>
        <dbReference type="ARBA" id="ARBA00022792"/>
    </source>
</evidence>
<evidence type="ECO:0000256" key="6">
    <source>
        <dbReference type="ARBA" id="ARBA00022989"/>
    </source>
</evidence>
<protein>
    <recommendedName>
        <fullName evidence="3">Cytochrome c oxidase assembly protein COX20, mitochondrial</fullName>
    </recommendedName>
</protein>
<dbReference type="GO" id="GO:0005743">
    <property type="term" value="C:mitochondrial inner membrane"/>
    <property type="evidence" value="ECO:0007669"/>
    <property type="project" value="UniProtKB-SubCell"/>
</dbReference>
<dbReference type="InterPro" id="IPR022533">
    <property type="entry name" value="Cox20"/>
</dbReference>
<evidence type="ECO:0000256" key="10">
    <source>
        <dbReference type="SAM" id="Phobius"/>
    </source>
</evidence>
<keyword evidence="7" id="KW-0496">Mitochondrion</keyword>
<evidence type="ECO:0000313" key="11">
    <source>
        <dbReference type="EMBL" id="CAL1577233.1"/>
    </source>
</evidence>
<evidence type="ECO:0000256" key="9">
    <source>
        <dbReference type="SAM" id="MobiDB-lite"/>
    </source>
</evidence>
<keyword evidence="4 10" id="KW-0812">Transmembrane</keyword>
<evidence type="ECO:0000313" key="12">
    <source>
        <dbReference type="Proteomes" id="UP001497482"/>
    </source>
</evidence>
<accession>A0AAV2JKH4</accession>
<evidence type="ECO:0000256" key="2">
    <source>
        <dbReference type="ARBA" id="ARBA00009575"/>
    </source>
</evidence>
<evidence type="ECO:0000256" key="4">
    <source>
        <dbReference type="ARBA" id="ARBA00022692"/>
    </source>
</evidence>
<evidence type="ECO:0000256" key="3">
    <source>
        <dbReference type="ARBA" id="ARBA00017689"/>
    </source>
</evidence>
<keyword evidence="5" id="KW-0999">Mitochondrion inner membrane</keyword>
<dbReference type="PRINTS" id="PR02049">
    <property type="entry name" value="PROTEINF36A"/>
</dbReference>
<dbReference type="Proteomes" id="UP001497482">
    <property type="component" value="Chromosome 13"/>
</dbReference>
<keyword evidence="8 10" id="KW-0472">Membrane</keyword>
<evidence type="ECO:0000256" key="7">
    <source>
        <dbReference type="ARBA" id="ARBA00023128"/>
    </source>
</evidence>
<gene>
    <name evidence="11" type="ORF">KC01_LOCUS8607</name>
</gene>
<dbReference type="Pfam" id="PF12597">
    <property type="entry name" value="Cox20"/>
    <property type="match status" value="1"/>
</dbReference>
<feature type="transmembrane region" description="Helical" evidence="10">
    <location>
        <begin position="67"/>
        <end position="85"/>
    </location>
</feature>
<proteinExistence type="inferred from homology"/>